<dbReference type="EMBL" id="BABT02000025">
    <property type="protein sequence ID" value="GAA93779.1"/>
    <property type="molecule type" value="Genomic_DNA"/>
</dbReference>
<feature type="transmembrane region" description="Helical" evidence="6">
    <location>
        <begin position="225"/>
        <end position="245"/>
    </location>
</feature>
<proteinExistence type="predicted"/>
<keyword evidence="8" id="KW-1185">Reference proteome</keyword>
<evidence type="ECO:0000256" key="3">
    <source>
        <dbReference type="ARBA" id="ARBA00022989"/>
    </source>
</evidence>
<feature type="region of interest" description="Disordered" evidence="5">
    <location>
        <begin position="419"/>
        <end position="464"/>
    </location>
</feature>
<gene>
    <name evidence="7" type="primary">Mo00425</name>
    <name evidence="7" type="ORF">E5Q_00425</name>
</gene>
<feature type="compositionally biased region" description="Basic and acidic residues" evidence="5">
    <location>
        <begin position="431"/>
        <end position="447"/>
    </location>
</feature>
<protein>
    <recommendedName>
        <fullName evidence="9">DUF300-domain-containing protein</fullName>
    </recommendedName>
</protein>
<dbReference type="PANTHER" id="PTHR23423">
    <property type="entry name" value="ORGANIC SOLUTE TRANSPORTER-RELATED"/>
    <property type="match status" value="1"/>
</dbReference>
<dbReference type="GO" id="GO:0016020">
    <property type="term" value="C:membrane"/>
    <property type="evidence" value="ECO:0007669"/>
    <property type="project" value="UniProtKB-SubCell"/>
</dbReference>
<feature type="compositionally biased region" description="Low complexity" evidence="5">
    <location>
        <begin position="558"/>
        <end position="572"/>
    </location>
</feature>
<dbReference type="OrthoDB" id="5348404at2759"/>
<feature type="compositionally biased region" description="Basic residues" evidence="5">
    <location>
        <begin position="519"/>
        <end position="528"/>
    </location>
</feature>
<dbReference type="InParanoid" id="G7DTD2"/>
<dbReference type="Pfam" id="PF03619">
    <property type="entry name" value="Solute_trans_a"/>
    <property type="match status" value="1"/>
</dbReference>
<keyword evidence="3 6" id="KW-1133">Transmembrane helix</keyword>
<dbReference type="FunCoup" id="G7DTD2">
    <property type="interactions" value="131"/>
</dbReference>
<accession>G7DTD2</accession>
<evidence type="ECO:0000256" key="6">
    <source>
        <dbReference type="SAM" id="Phobius"/>
    </source>
</evidence>
<comment type="subcellular location">
    <subcellularLocation>
        <location evidence="1">Membrane</location>
        <topology evidence="1">Multi-pass membrane protein</topology>
    </subcellularLocation>
</comment>
<name>G7DTD2_MIXOS</name>
<evidence type="ECO:0000256" key="1">
    <source>
        <dbReference type="ARBA" id="ARBA00004141"/>
    </source>
</evidence>
<evidence type="ECO:0000256" key="2">
    <source>
        <dbReference type="ARBA" id="ARBA00022692"/>
    </source>
</evidence>
<evidence type="ECO:0000313" key="8">
    <source>
        <dbReference type="Proteomes" id="UP000009131"/>
    </source>
</evidence>
<evidence type="ECO:0008006" key="9">
    <source>
        <dbReference type="Google" id="ProtNLM"/>
    </source>
</evidence>
<evidence type="ECO:0000256" key="5">
    <source>
        <dbReference type="SAM" id="MobiDB-lite"/>
    </source>
</evidence>
<dbReference type="SMART" id="SM01417">
    <property type="entry name" value="Solute_trans_a"/>
    <property type="match status" value="1"/>
</dbReference>
<feature type="region of interest" description="Disordered" evidence="5">
    <location>
        <begin position="516"/>
        <end position="583"/>
    </location>
</feature>
<feature type="transmembrane region" description="Helical" evidence="6">
    <location>
        <begin position="153"/>
        <end position="171"/>
    </location>
</feature>
<comment type="caution">
    <text evidence="7">The sequence shown here is derived from an EMBL/GenBank/DDBJ whole genome shotgun (WGS) entry which is preliminary data.</text>
</comment>
<sequence length="733" mass="81518">MAIDLSETGSGSHLPPLILWLATLSALFSTALSIWTIQLQLKNYRKVSLQRWVVRILVMVPIYSIASAVSLYSLDAAFFIDAIRDIYEAFVIYCFFSLLVEYLGGERSLIILLHGREPTPHPWPVSVFLEPMDISDPYTFLALKRGILQYVQIKPVLAILTMLLKAVGSYGDGQLKATNGYTYISVVYNISITLCLYCLAMFWVCLSHDIQPFRPLPKFLCVKGIVFATFWQGFMLSILVSSGVISSPSYTKETLSIALQDSLIAFEMPFFAILHLYAFSHKDYIDKHNQYAGRLPVIYALRDSLLGYKDVMQDSLTTVRGTGFSYRTFEPAEGGLHQGQGRDRRVLAGLRYAKGGKQKYWLPMPGQDVGEAYGRRPAQIAPGVDDGESKALMTWHNAKHPIAAARRIISEARRLQEGYAPISPEQASNVVHRDSSASSRERPETAHWEQTGIDGNVALDESDSDASELGFDKLGEEEETLYREAKKLEFGDYNFPVLDASRERARREMRQQEDALIYGRRHRHKARRNSSTPQRPPIISRNSKTTLLGNEIVPEEASSSVSGSSLHSQGSSTVAKGKAKQKEPLPEGCIDLLVEDAEEEEEEESRIRRKGEPNFRAGHRKKVFRRQYRAPSPPARTEEETGFVRSPGDTALTLPADRASLPPQGEASPKTASGPGNEAESKYGVQGVGNAEADDVSVASMHACCTANYMTMHTRLPAKHRALSLSLSLSLSL</sequence>
<evidence type="ECO:0000313" key="7">
    <source>
        <dbReference type="EMBL" id="GAA93779.1"/>
    </source>
</evidence>
<organism evidence="7 8">
    <name type="scientific">Mixia osmundae (strain CBS 9802 / IAM 14324 / JCM 22182 / KY 12970)</name>
    <dbReference type="NCBI Taxonomy" id="764103"/>
    <lineage>
        <taxon>Eukaryota</taxon>
        <taxon>Fungi</taxon>
        <taxon>Dikarya</taxon>
        <taxon>Basidiomycota</taxon>
        <taxon>Pucciniomycotina</taxon>
        <taxon>Mixiomycetes</taxon>
        <taxon>Mixiales</taxon>
        <taxon>Mixiaceae</taxon>
        <taxon>Mixia</taxon>
    </lineage>
</organism>
<dbReference type="eggNOG" id="KOG2641">
    <property type="taxonomic scope" value="Eukaryota"/>
</dbReference>
<dbReference type="AlphaFoldDB" id="G7DTD2"/>
<dbReference type="Proteomes" id="UP000009131">
    <property type="component" value="Unassembled WGS sequence"/>
</dbReference>
<feature type="transmembrane region" description="Helical" evidence="6">
    <location>
        <begin position="53"/>
        <end position="74"/>
    </location>
</feature>
<dbReference type="STRING" id="764103.G7DTD2"/>
<dbReference type="HOGENOM" id="CLU_012923_4_2_1"/>
<reference evidence="7 8" key="1">
    <citation type="journal article" date="2011" name="J. Gen. Appl. Microbiol.">
        <title>Draft genome sequencing of the enigmatic basidiomycete Mixia osmundae.</title>
        <authorList>
            <person name="Nishida H."/>
            <person name="Nagatsuka Y."/>
            <person name="Sugiyama J."/>
        </authorList>
    </citation>
    <scope>NUCLEOTIDE SEQUENCE [LARGE SCALE GENOMIC DNA]</scope>
    <source>
        <strain evidence="8">CBS 9802 / IAM 14324 / JCM 22182 / KY 12970</strain>
    </source>
</reference>
<evidence type="ECO:0000256" key="4">
    <source>
        <dbReference type="ARBA" id="ARBA00023136"/>
    </source>
</evidence>
<reference evidence="7 8" key="2">
    <citation type="journal article" date="2012" name="Open Biol.">
        <title>Characteristics of nucleosomes and linker DNA regions on the genome of the basidiomycete Mixia osmundae revealed by mono- and dinucleosome mapping.</title>
        <authorList>
            <person name="Nishida H."/>
            <person name="Kondo S."/>
            <person name="Matsumoto T."/>
            <person name="Suzuki Y."/>
            <person name="Yoshikawa H."/>
            <person name="Taylor T.D."/>
            <person name="Sugiyama J."/>
        </authorList>
    </citation>
    <scope>NUCLEOTIDE SEQUENCE [LARGE SCALE GENOMIC DNA]</scope>
    <source>
        <strain evidence="8">CBS 9802 / IAM 14324 / JCM 22182 / KY 12970</strain>
    </source>
</reference>
<dbReference type="InterPro" id="IPR005178">
    <property type="entry name" value="Ostalpha/TMEM184C"/>
</dbReference>
<keyword evidence="4 6" id="KW-0472">Membrane</keyword>
<feature type="transmembrane region" description="Helical" evidence="6">
    <location>
        <begin position="183"/>
        <end position="204"/>
    </location>
</feature>
<keyword evidence="2 6" id="KW-0812">Transmembrane</keyword>
<feature type="transmembrane region" description="Helical" evidence="6">
    <location>
        <begin position="86"/>
        <end position="104"/>
    </location>
</feature>
<feature type="compositionally biased region" description="Basic residues" evidence="5">
    <location>
        <begin position="617"/>
        <end position="628"/>
    </location>
</feature>
<feature type="region of interest" description="Disordered" evidence="5">
    <location>
        <begin position="597"/>
        <end position="683"/>
    </location>
</feature>
<feature type="transmembrane region" description="Helical" evidence="6">
    <location>
        <begin position="17"/>
        <end position="41"/>
    </location>
</feature>